<reference evidence="1" key="1">
    <citation type="submission" date="2020-10" db="EMBL/GenBank/DDBJ databases">
        <authorList>
            <person name="Gilroy R."/>
        </authorList>
    </citation>
    <scope>NUCLEOTIDE SEQUENCE</scope>
    <source>
        <strain evidence="1">2830</strain>
    </source>
</reference>
<organism evidence="1 2">
    <name type="scientific">Candidatus Avidehalobacter gallistercoris</name>
    <dbReference type="NCBI Taxonomy" id="2840694"/>
    <lineage>
        <taxon>Bacteria</taxon>
        <taxon>Bacillati</taxon>
        <taxon>Bacillota</taxon>
        <taxon>Clostridia</taxon>
        <taxon>Eubacteriales</taxon>
        <taxon>Peptococcaceae</taxon>
        <taxon>Peptococcaceae incertae sedis</taxon>
        <taxon>Candidatus Avidehalobacter</taxon>
    </lineage>
</organism>
<name>A0A9D1HJM2_9FIRM</name>
<gene>
    <name evidence="1" type="ORF">IAB00_03910</name>
</gene>
<accession>A0A9D1HJM2</accession>
<sequence length="82" mass="9355">MHDPVNHPAHYTDGQIEVIDFIDDKQLSYCLGNAVKYISRAGKKDPAKTIEDLQKAVWYLNHEIEKRKREAAQCTISDPAQS</sequence>
<evidence type="ECO:0000313" key="1">
    <source>
        <dbReference type="EMBL" id="HIU10377.1"/>
    </source>
</evidence>
<comment type="caution">
    <text evidence="1">The sequence shown here is derived from an EMBL/GenBank/DDBJ whole genome shotgun (WGS) entry which is preliminary data.</text>
</comment>
<dbReference type="InterPro" id="IPR021739">
    <property type="entry name" value="SaV-like"/>
</dbReference>
<reference evidence="1" key="2">
    <citation type="journal article" date="2021" name="PeerJ">
        <title>Extensive microbial diversity within the chicken gut microbiome revealed by metagenomics and culture.</title>
        <authorList>
            <person name="Gilroy R."/>
            <person name="Ravi A."/>
            <person name="Getino M."/>
            <person name="Pursley I."/>
            <person name="Horton D.L."/>
            <person name="Alikhan N.F."/>
            <person name="Baker D."/>
            <person name="Gharbi K."/>
            <person name="Hall N."/>
            <person name="Watson M."/>
            <person name="Adriaenssens E.M."/>
            <person name="Foster-Nyarko E."/>
            <person name="Jarju S."/>
            <person name="Secka A."/>
            <person name="Antonio M."/>
            <person name="Oren A."/>
            <person name="Chaudhuri R.R."/>
            <person name="La Ragione R."/>
            <person name="Hildebrand F."/>
            <person name="Pallen M.J."/>
        </authorList>
    </citation>
    <scope>NUCLEOTIDE SEQUENCE</scope>
    <source>
        <strain evidence="1">2830</strain>
    </source>
</reference>
<evidence type="ECO:0000313" key="2">
    <source>
        <dbReference type="Proteomes" id="UP000824124"/>
    </source>
</evidence>
<dbReference type="Pfam" id="PF11753">
    <property type="entry name" value="DUF3310"/>
    <property type="match status" value="1"/>
</dbReference>
<dbReference type="EMBL" id="DVMH01000021">
    <property type="protein sequence ID" value="HIU10377.1"/>
    <property type="molecule type" value="Genomic_DNA"/>
</dbReference>
<dbReference type="AlphaFoldDB" id="A0A9D1HJM2"/>
<proteinExistence type="predicted"/>
<dbReference type="Proteomes" id="UP000824124">
    <property type="component" value="Unassembled WGS sequence"/>
</dbReference>
<protein>
    <submittedName>
        <fullName evidence="1">DUF3310 domain-containing protein</fullName>
    </submittedName>
</protein>